<dbReference type="AlphaFoldDB" id="A0A8J7Q7K9"/>
<dbReference type="Gene3D" id="1.10.510.10">
    <property type="entry name" value="Transferase(Phosphotransferase) domain 1"/>
    <property type="match status" value="1"/>
</dbReference>
<gene>
    <name evidence="7" type="ORF">J3U88_15250</name>
</gene>
<evidence type="ECO:0000259" key="6">
    <source>
        <dbReference type="PROSITE" id="PS50011"/>
    </source>
</evidence>
<protein>
    <submittedName>
        <fullName evidence="7">Tetratricopeptide repeat protein</fullName>
    </submittedName>
</protein>
<dbReference type="CDD" id="cd14014">
    <property type="entry name" value="STKc_PknB_like"/>
    <property type="match status" value="1"/>
</dbReference>
<dbReference type="PROSITE" id="PS00107">
    <property type="entry name" value="PROTEIN_KINASE_ATP"/>
    <property type="match status" value="1"/>
</dbReference>
<dbReference type="Gene3D" id="3.30.200.20">
    <property type="entry name" value="Phosphorylase Kinase, domain 1"/>
    <property type="match status" value="1"/>
</dbReference>
<dbReference type="InterPro" id="IPR000719">
    <property type="entry name" value="Prot_kinase_dom"/>
</dbReference>
<dbReference type="PANTHER" id="PTHR43289:SF34">
    <property type="entry name" value="SERINE_THREONINE-PROTEIN KINASE YBDM-RELATED"/>
    <property type="match status" value="1"/>
</dbReference>
<keyword evidence="2 5" id="KW-0547">Nucleotide-binding</keyword>
<dbReference type="InterPro" id="IPR011990">
    <property type="entry name" value="TPR-like_helical_dom_sf"/>
</dbReference>
<feature type="binding site" evidence="5">
    <location>
        <position position="62"/>
    </location>
    <ligand>
        <name>ATP</name>
        <dbReference type="ChEBI" id="CHEBI:30616"/>
    </ligand>
</feature>
<dbReference type="Proteomes" id="UP000664417">
    <property type="component" value="Unassembled WGS sequence"/>
</dbReference>
<evidence type="ECO:0000256" key="2">
    <source>
        <dbReference type="ARBA" id="ARBA00022741"/>
    </source>
</evidence>
<organism evidence="7 8">
    <name type="scientific">Acanthopleuribacter pedis</name>
    <dbReference type="NCBI Taxonomy" id="442870"/>
    <lineage>
        <taxon>Bacteria</taxon>
        <taxon>Pseudomonadati</taxon>
        <taxon>Acidobacteriota</taxon>
        <taxon>Holophagae</taxon>
        <taxon>Acanthopleuribacterales</taxon>
        <taxon>Acanthopleuribacteraceae</taxon>
        <taxon>Acanthopleuribacter</taxon>
    </lineage>
</organism>
<dbReference type="InterPro" id="IPR019734">
    <property type="entry name" value="TPR_rpt"/>
</dbReference>
<dbReference type="SUPFAM" id="SSF56112">
    <property type="entry name" value="Protein kinase-like (PK-like)"/>
    <property type="match status" value="1"/>
</dbReference>
<dbReference type="GO" id="GO:0004674">
    <property type="term" value="F:protein serine/threonine kinase activity"/>
    <property type="evidence" value="ECO:0007669"/>
    <property type="project" value="TreeGrafter"/>
</dbReference>
<evidence type="ECO:0000313" key="8">
    <source>
        <dbReference type="Proteomes" id="UP000664417"/>
    </source>
</evidence>
<evidence type="ECO:0000256" key="1">
    <source>
        <dbReference type="ARBA" id="ARBA00022679"/>
    </source>
</evidence>
<accession>A0A8J7Q7K9</accession>
<dbReference type="PANTHER" id="PTHR43289">
    <property type="entry name" value="MITOGEN-ACTIVATED PROTEIN KINASE KINASE KINASE 20-RELATED"/>
    <property type="match status" value="1"/>
</dbReference>
<dbReference type="InterPro" id="IPR008271">
    <property type="entry name" value="Ser/Thr_kinase_AS"/>
</dbReference>
<dbReference type="Pfam" id="PF13432">
    <property type="entry name" value="TPR_16"/>
    <property type="match status" value="1"/>
</dbReference>
<dbReference type="RefSeq" id="WP_207859735.1">
    <property type="nucleotide sequence ID" value="NZ_JAFREP010000014.1"/>
</dbReference>
<keyword evidence="1" id="KW-0808">Transferase</keyword>
<dbReference type="InterPro" id="IPR011009">
    <property type="entry name" value="Kinase-like_dom_sf"/>
</dbReference>
<dbReference type="SMART" id="SM00220">
    <property type="entry name" value="S_TKc"/>
    <property type="match status" value="1"/>
</dbReference>
<dbReference type="GO" id="GO:0005524">
    <property type="term" value="F:ATP binding"/>
    <property type="evidence" value="ECO:0007669"/>
    <property type="project" value="UniProtKB-UniRule"/>
</dbReference>
<keyword evidence="8" id="KW-1185">Reference proteome</keyword>
<comment type="caution">
    <text evidence="7">The sequence shown here is derived from an EMBL/GenBank/DDBJ whole genome shotgun (WGS) entry which is preliminary data.</text>
</comment>
<dbReference type="Gene3D" id="1.25.40.10">
    <property type="entry name" value="Tetratricopeptide repeat domain"/>
    <property type="match status" value="4"/>
</dbReference>
<evidence type="ECO:0000313" key="7">
    <source>
        <dbReference type="EMBL" id="MBO1319831.1"/>
    </source>
</evidence>
<proteinExistence type="predicted"/>
<dbReference type="Pfam" id="PF13424">
    <property type="entry name" value="TPR_12"/>
    <property type="match status" value="2"/>
</dbReference>
<dbReference type="SUPFAM" id="SSF48452">
    <property type="entry name" value="TPR-like"/>
    <property type="match status" value="5"/>
</dbReference>
<evidence type="ECO:0000256" key="4">
    <source>
        <dbReference type="ARBA" id="ARBA00022840"/>
    </source>
</evidence>
<dbReference type="EMBL" id="JAFREP010000014">
    <property type="protein sequence ID" value="MBO1319831.1"/>
    <property type="molecule type" value="Genomic_DNA"/>
</dbReference>
<dbReference type="PROSITE" id="PS50011">
    <property type="entry name" value="PROTEIN_KINASE_DOM"/>
    <property type="match status" value="1"/>
</dbReference>
<evidence type="ECO:0000256" key="3">
    <source>
        <dbReference type="ARBA" id="ARBA00022777"/>
    </source>
</evidence>
<dbReference type="SMART" id="SM00028">
    <property type="entry name" value="TPR"/>
    <property type="match status" value="4"/>
</dbReference>
<reference evidence="7" key="1">
    <citation type="submission" date="2021-03" db="EMBL/GenBank/DDBJ databases">
        <authorList>
            <person name="Wang G."/>
        </authorList>
    </citation>
    <scope>NUCLEOTIDE SEQUENCE</scope>
    <source>
        <strain evidence="7">KCTC 12899</strain>
    </source>
</reference>
<name>A0A8J7Q7K9_9BACT</name>
<keyword evidence="4 5" id="KW-0067">ATP-binding</keyword>
<sequence>METISVTLNDHPSYPPLSSVHLLQPGDVCGPYRVERLIGQGGMAAVYLAERADEIQRKVALKVLSHWTPKRNDLFQSECRILAGLEHPGIARLYDAGTHVQGQPWMAMEFIQGESLDVYLRRVAPDLDQRLLIFVGLGDALSHAHQQMIIHRDLKPTNILVTKDGVPKLLDFGIASTLDPGTGEQEGLTQVNERIMTPQYASPEQVNGKRLSAASDVYSLGLILYEMVTGRKAYLLEGRGVAEILDIVNNEPITKPSEHSTDAQGKRLHYVARLRGDLDTIILKALAREPNARYSSVEALVADVRAYLAGLPIQARPASRRYRLRKFLARNPWPTCSVGVLVVLMIGFSWYARVQNQRVTAQRDVALQEQRTAEAVTQFMIGLFERVDPNVTKGKDIRASDLLESGMFHIAEDLDEEPRVRLALLQTMARVHASLGEYRRAADLFEQARALAGEDPDAFTDLSKRLLEALIKNGTYAEAHRELSESEQWYRLRGLAIPHPLIKLSGDTCVESGRFVEAAKAYDQVWAVPDLSAEETVALTFAQARLYETWGFSNRSITLYEQVVAAKKKRYGPLHSEVADSIFALANCHGHLGRFHEAGALFAEAAGILETLYSPNHIRYAQVLQAQAFNAFRLEQTARSEALFQQAFAIYEGLNDPNHPEYAMCINKQGILLRDQGDHVGAEKAYRRALAMFQQSYGDSHPNTLSAQYNLALSYRSQGRKADCDRLLVDGLTKAGRALGEHHPLFATYLYSTAVNHDRADRTGAALEVGRRVEAIRRRSLGTQHPRTIGTIAFVSRRLSELERFPEALDAAREAAELSENHVDVKSEHEWRYKRRYALYLAKTGLLQEALTVQAEINEDVRLKKPNDYRQYYLNERNRAEIHQWCHQWDEAVAIHEAFLEKIIAHRGLDHRETSRTRMQLAYSLRKAKRWADAEPYFLAETAYQKKKQGYRSRAHATRLFNHGLMRLDEGRFAEAEQMMAEAHTIHRGLGRSEKEINGLRASLAVARLFQESTSAAGASELAAAVIDAEQRFGTRSMAFANWLYWRVEKLVENGFYEIAQPLAKRLLTLYQQQERVPTYRVVAVHALLGVIAAARGDAAVARQAFDEADQHLARDFGGPDHWLGGVIDGYRQEAVTLLGGKKDVL</sequence>
<dbReference type="InterPro" id="IPR017441">
    <property type="entry name" value="Protein_kinase_ATP_BS"/>
</dbReference>
<evidence type="ECO:0000256" key="5">
    <source>
        <dbReference type="PROSITE-ProRule" id="PRU10141"/>
    </source>
</evidence>
<dbReference type="PROSITE" id="PS00108">
    <property type="entry name" value="PROTEIN_KINASE_ST"/>
    <property type="match status" value="1"/>
</dbReference>
<keyword evidence="3" id="KW-0418">Kinase</keyword>
<feature type="domain" description="Protein kinase" evidence="6">
    <location>
        <begin position="32"/>
        <end position="308"/>
    </location>
</feature>
<dbReference type="Pfam" id="PF00069">
    <property type="entry name" value="Pkinase"/>
    <property type="match status" value="1"/>
</dbReference>